<feature type="domain" description="VWFA" evidence="2">
    <location>
        <begin position="189"/>
        <end position="377"/>
    </location>
</feature>
<protein>
    <submittedName>
        <fullName evidence="4">VWFA domain-containing protein</fullName>
    </submittedName>
</protein>
<dbReference type="InterPro" id="IPR036465">
    <property type="entry name" value="vWFA_dom_sf"/>
</dbReference>
<sequence length="524" mass="56220">MVAFKLLIAFAVAAAFVPSLDAADTCECMAAQSETVSPTSQPSLVVYGPSINAQGGVSCAKTCSTVGTINGALSSGPPGIQISILLSTALNATNYFTIVGGSVTQTIQSASTIISPITDSNTVNITFHFTTSDGKMCPFFFIIKYFLAEVTLYLTPIPQTTPPTTTAPSASTPAYNGPYPVNPATVNLDLIIGLDIASSNKALLNNALPSIKEIVNTFSYSDDTVRLSLFFFNPVLGGVEIGFGSTLPWSLNATTFNASTSFIPYVTGTNSDYFSQLNDKLFNGLADPNGFRDNTERILLIFTGNDAATPSTTVSGSVVHNLTSSELKIVVANIDTTKQFGTTYFPNLNSLTDTKLVSSFDYLDNGQNNAQELLKTVIFNGNAIGQQKNNDGNDDGDFTEVPDRVPIDNFKYYNILTNYKRTYKAIASKPWIQLSFNYYDTNVNKDFIRITNGGNTITTLTGQGYGFYLCQNVTDSLVVSFESSAGKVYGGYQSNAVASAENTTCLAKPHTFGVMGRIMKYLDV</sequence>
<organism evidence="3 4">
    <name type="scientific">Panagrellus redivivus</name>
    <name type="common">Microworm</name>
    <dbReference type="NCBI Taxonomy" id="6233"/>
    <lineage>
        <taxon>Eukaryota</taxon>
        <taxon>Metazoa</taxon>
        <taxon>Ecdysozoa</taxon>
        <taxon>Nematoda</taxon>
        <taxon>Chromadorea</taxon>
        <taxon>Rhabditida</taxon>
        <taxon>Tylenchina</taxon>
        <taxon>Panagrolaimomorpha</taxon>
        <taxon>Panagrolaimoidea</taxon>
        <taxon>Panagrolaimidae</taxon>
        <taxon>Panagrellus</taxon>
    </lineage>
</organism>
<name>A0A7E4W5Y1_PANRE</name>
<dbReference type="SUPFAM" id="SSF53300">
    <property type="entry name" value="vWA-like"/>
    <property type="match status" value="1"/>
</dbReference>
<keyword evidence="3" id="KW-1185">Reference proteome</keyword>
<feature type="signal peptide" evidence="1">
    <location>
        <begin position="1"/>
        <end position="22"/>
    </location>
</feature>
<dbReference type="InterPro" id="IPR002035">
    <property type="entry name" value="VWF_A"/>
</dbReference>
<dbReference type="Proteomes" id="UP000492821">
    <property type="component" value="Unassembled WGS sequence"/>
</dbReference>
<proteinExistence type="predicted"/>
<accession>A0A7E4W5Y1</accession>
<dbReference type="AlphaFoldDB" id="A0A7E4W5Y1"/>
<evidence type="ECO:0000259" key="2">
    <source>
        <dbReference type="PROSITE" id="PS50234"/>
    </source>
</evidence>
<evidence type="ECO:0000256" key="1">
    <source>
        <dbReference type="SAM" id="SignalP"/>
    </source>
</evidence>
<feature type="chain" id="PRO_5028885641" evidence="1">
    <location>
        <begin position="23"/>
        <end position="524"/>
    </location>
</feature>
<evidence type="ECO:0000313" key="4">
    <source>
        <dbReference type="WBParaSite" id="Pan_g6740.t2"/>
    </source>
</evidence>
<keyword evidence="1" id="KW-0732">Signal</keyword>
<dbReference type="PROSITE" id="PS50234">
    <property type="entry name" value="VWFA"/>
    <property type="match status" value="1"/>
</dbReference>
<reference evidence="4" key="2">
    <citation type="submission" date="2020-10" db="UniProtKB">
        <authorList>
            <consortium name="WormBaseParasite"/>
        </authorList>
    </citation>
    <scope>IDENTIFICATION</scope>
</reference>
<evidence type="ECO:0000313" key="3">
    <source>
        <dbReference type="Proteomes" id="UP000492821"/>
    </source>
</evidence>
<dbReference type="WBParaSite" id="Pan_g6740.t2">
    <property type="protein sequence ID" value="Pan_g6740.t2"/>
    <property type="gene ID" value="Pan_g6740"/>
</dbReference>
<reference evidence="3" key="1">
    <citation type="journal article" date="2013" name="Genetics">
        <title>The draft genome and transcriptome of Panagrellus redivivus are shaped by the harsh demands of a free-living lifestyle.</title>
        <authorList>
            <person name="Srinivasan J."/>
            <person name="Dillman A.R."/>
            <person name="Macchietto M.G."/>
            <person name="Heikkinen L."/>
            <person name="Lakso M."/>
            <person name="Fracchia K.M."/>
            <person name="Antoshechkin I."/>
            <person name="Mortazavi A."/>
            <person name="Wong G."/>
            <person name="Sternberg P.W."/>
        </authorList>
    </citation>
    <scope>NUCLEOTIDE SEQUENCE [LARGE SCALE GENOMIC DNA]</scope>
    <source>
        <strain evidence="3">MT8872</strain>
    </source>
</reference>